<dbReference type="OrthoDB" id="1792985at2"/>
<keyword evidence="3" id="KW-0966">Cell projection</keyword>
<dbReference type="Proteomes" id="UP000285190">
    <property type="component" value="Unassembled WGS sequence"/>
</dbReference>
<evidence type="ECO:0000313" key="4">
    <source>
        <dbReference type="Proteomes" id="UP000285190"/>
    </source>
</evidence>
<dbReference type="PROSITE" id="PS50006">
    <property type="entry name" value="FHA_DOMAIN"/>
    <property type="match status" value="1"/>
</dbReference>
<keyword evidence="3" id="KW-0969">Cilium</keyword>
<dbReference type="InterPro" id="IPR021136">
    <property type="entry name" value="Flagellar_hook_control-like_C"/>
</dbReference>
<comment type="caution">
    <text evidence="3">The sequence shown here is derived from an EMBL/GenBank/DDBJ whole genome shotgun (WGS) entry which is preliminary data.</text>
</comment>
<reference evidence="3 4" key="1">
    <citation type="submission" date="2018-09" db="EMBL/GenBank/DDBJ databases">
        <authorList>
            <person name="Zhu H."/>
        </authorList>
    </citation>
    <scope>NUCLEOTIDE SEQUENCE [LARGE SCALE GENOMIC DNA]</scope>
    <source>
        <strain evidence="3 4">K2R10-39</strain>
    </source>
</reference>
<dbReference type="Pfam" id="PF02120">
    <property type="entry name" value="Flg_hook"/>
    <property type="match status" value="1"/>
</dbReference>
<dbReference type="InterPro" id="IPR000253">
    <property type="entry name" value="FHA_dom"/>
</dbReference>
<dbReference type="EMBL" id="QYUN01000003">
    <property type="protein sequence ID" value="RJF97040.1"/>
    <property type="molecule type" value="Genomic_DNA"/>
</dbReference>
<dbReference type="AlphaFoldDB" id="A0A418WWG0"/>
<feature type="region of interest" description="Disordered" evidence="1">
    <location>
        <begin position="282"/>
        <end position="316"/>
    </location>
</feature>
<keyword evidence="3" id="KW-0282">Flagellum</keyword>
<sequence length="329" mass="33804">MHAEGGDTPATAHGETQDEAALTDAAMPLVLDMPALAMAASDPAIQNGTTAAAMVQFSTEGVAMLPDADPALKAQMPQAAILATNPGAQATPAEQGAAQMTPITAMLSDSTASVNMQLHRVATLAASANANPATPLHDASRLANVREADAASAAVPRGNVGGSADFAPTFNTVAATASAANGASADTLKLAGAPAQWQQPLREALGERLQVQLGRNSEHAVIRLDPPMLGRIEISIRHEAGALQVHMSASNGEVLRQLHGIGDGLRQDLVQRQYNDVAVVVSASPRQGDAESAGRQRQGNPGQEDKTPGRALADADQEASAYAFLKDLE</sequence>
<dbReference type="CDD" id="cd17470">
    <property type="entry name" value="T3SS_Flik_C"/>
    <property type="match status" value="1"/>
</dbReference>
<protein>
    <submittedName>
        <fullName evidence="3">Flagellar hook-length control protein FliK</fullName>
    </submittedName>
</protein>
<evidence type="ECO:0000313" key="3">
    <source>
        <dbReference type="EMBL" id="RJF97040.1"/>
    </source>
</evidence>
<evidence type="ECO:0000259" key="2">
    <source>
        <dbReference type="PROSITE" id="PS50006"/>
    </source>
</evidence>
<feature type="domain" description="FHA" evidence="2">
    <location>
        <begin position="211"/>
        <end position="255"/>
    </location>
</feature>
<name>A0A418WWG0_9BURK</name>
<organism evidence="3 4">
    <name type="scientific">Noviherbaspirillum cavernae</name>
    <dbReference type="NCBI Taxonomy" id="2320862"/>
    <lineage>
        <taxon>Bacteria</taxon>
        <taxon>Pseudomonadati</taxon>
        <taxon>Pseudomonadota</taxon>
        <taxon>Betaproteobacteria</taxon>
        <taxon>Burkholderiales</taxon>
        <taxon>Oxalobacteraceae</taxon>
        <taxon>Noviherbaspirillum</taxon>
    </lineage>
</organism>
<keyword evidence="4" id="KW-1185">Reference proteome</keyword>
<dbReference type="Gene3D" id="3.30.750.140">
    <property type="match status" value="1"/>
</dbReference>
<proteinExistence type="predicted"/>
<dbReference type="InterPro" id="IPR038610">
    <property type="entry name" value="FliK-like_C_sf"/>
</dbReference>
<gene>
    <name evidence="3" type="ORF">D3870_20030</name>
</gene>
<accession>A0A418WWG0</accession>
<evidence type="ECO:0000256" key="1">
    <source>
        <dbReference type="SAM" id="MobiDB-lite"/>
    </source>
</evidence>